<reference evidence="2 3" key="1">
    <citation type="submission" date="2014-11" db="EMBL/GenBank/DDBJ databases">
        <title>Draft genome sequence of Kirrobacter mercurialis.</title>
        <authorList>
            <person name="Coil D.A."/>
            <person name="Eisen J.A."/>
        </authorList>
    </citation>
    <scope>NUCLEOTIDE SEQUENCE [LARGE SCALE GENOMIC DNA]</scope>
    <source>
        <strain evidence="2 3">Coronado</strain>
    </source>
</reference>
<organism evidence="2 3">
    <name type="scientific">Croceibacterium mercuriale</name>
    <dbReference type="NCBI Taxonomy" id="1572751"/>
    <lineage>
        <taxon>Bacteria</taxon>
        <taxon>Pseudomonadati</taxon>
        <taxon>Pseudomonadota</taxon>
        <taxon>Alphaproteobacteria</taxon>
        <taxon>Sphingomonadales</taxon>
        <taxon>Erythrobacteraceae</taxon>
        <taxon>Croceibacterium</taxon>
    </lineage>
</organism>
<keyword evidence="2" id="KW-0808">Transferase</keyword>
<comment type="caution">
    <text evidence="2">The sequence shown here is derived from an EMBL/GenBank/DDBJ whole genome shotgun (WGS) entry which is preliminary data.</text>
</comment>
<sequence>MSNGGSWQASCVAIGGRGLLIEGPPGSGKSSLALALIDRGAGLVGDDGVRLTLTQGRLWAHPPAATAGLLEVRNIGLVTLPAASAWIALVVRLDPTAQRYVEQAEQVARHGAGLPLIRLWPDTPALPLRAEWALRQYGLPASQAPAGGAEA</sequence>
<proteinExistence type="predicted"/>
<dbReference type="EMBL" id="JTDN01000001">
    <property type="protein sequence ID" value="KHL26188.1"/>
    <property type="molecule type" value="Genomic_DNA"/>
</dbReference>
<dbReference type="InterPro" id="IPR027417">
    <property type="entry name" value="P-loop_NTPase"/>
</dbReference>
<name>A0A0B2BX57_9SPHN</name>
<dbReference type="OrthoDB" id="8326226at2"/>
<evidence type="ECO:0000313" key="3">
    <source>
        <dbReference type="Proteomes" id="UP000030988"/>
    </source>
</evidence>
<feature type="domain" description="HPr kinase/phosphorylase C-terminal" evidence="1">
    <location>
        <begin position="7"/>
        <end position="80"/>
    </location>
</feature>
<dbReference type="AlphaFoldDB" id="A0A0B2BX57"/>
<dbReference type="CDD" id="cd01918">
    <property type="entry name" value="HprK_C"/>
    <property type="match status" value="1"/>
</dbReference>
<keyword evidence="3" id="KW-1185">Reference proteome</keyword>
<dbReference type="InterPro" id="IPR011104">
    <property type="entry name" value="Hpr_kin/Pase_C"/>
</dbReference>
<evidence type="ECO:0000259" key="1">
    <source>
        <dbReference type="Pfam" id="PF07475"/>
    </source>
</evidence>
<dbReference type="SUPFAM" id="SSF53795">
    <property type="entry name" value="PEP carboxykinase-like"/>
    <property type="match status" value="1"/>
</dbReference>
<dbReference type="Gene3D" id="3.40.50.300">
    <property type="entry name" value="P-loop containing nucleotide triphosphate hydrolases"/>
    <property type="match status" value="1"/>
</dbReference>
<evidence type="ECO:0000313" key="2">
    <source>
        <dbReference type="EMBL" id="KHL26188.1"/>
    </source>
</evidence>
<accession>A0A0B2BX57</accession>
<dbReference type="STRING" id="1572751.PK98_06745"/>
<dbReference type="GO" id="GO:0006109">
    <property type="term" value="P:regulation of carbohydrate metabolic process"/>
    <property type="evidence" value="ECO:0007669"/>
    <property type="project" value="InterPro"/>
</dbReference>
<dbReference type="GO" id="GO:0005524">
    <property type="term" value="F:ATP binding"/>
    <property type="evidence" value="ECO:0007669"/>
    <property type="project" value="InterPro"/>
</dbReference>
<keyword evidence="2" id="KW-0418">Kinase</keyword>
<protein>
    <submittedName>
        <fullName evidence="2">Serine kinase</fullName>
    </submittedName>
</protein>
<dbReference type="Proteomes" id="UP000030988">
    <property type="component" value="Unassembled WGS sequence"/>
</dbReference>
<dbReference type="RefSeq" id="WP_039095234.1">
    <property type="nucleotide sequence ID" value="NZ_JTDN01000001.1"/>
</dbReference>
<dbReference type="GO" id="GO:0000155">
    <property type="term" value="F:phosphorelay sensor kinase activity"/>
    <property type="evidence" value="ECO:0007669"/>
    <property type="project" value="InterPro"/>
</dbReference>
<gene>
    <name evidence="2" type="ORF">PK98_06745</name>
</gene>
<dbReference type="Pfam" id="PF07475">
    <property type="entry name" value="Hpr_kinase_C"/>
    <property type="match status" value="1"/>
</dbReference>